<keyword evidence="7" id="KW-0256">Endoplasmic reticulum</keyword>
<evidence type="ECO:0000256" key="3">
    <source>
        <dbReference type="ARBA" id="ARBA00022692"/>
    </source>
</evidence>
<evidence type="ECO:0000256" key="2">
    <source>
        <dbReference type="ARBA" id="ARBA00022502"/>
    </source>
</evidence>
<evidence type="ECO:0000313" key="9">
    <source>
        <dbReference type="Proteomes" id="UP000663846"/>
    </source>
</evidence>
<dbReference type="PANTHER" id="PTHR13148:SF0">
    <property type="entry name" value="POST-GPI ATTACHMENT TO PROTEINS FACTOR 3"/>
    <property type="match status" value="1"/>
</dbReference>
<protein>
    <recommendedName>
        <fullName evidence="7">Post-GPI attachment to proteins factor 3</fullName>
    </recommendedName>
</protein>
<feature type="signal peptide" evidence="7">
    <location>
        <begin position="1"/>
        <end position="22"/>
    </location>
</feature>
<keyword evidence="4 7" id="KW-0732">Signal</keyword>
<gene>
    <name evidence="8" type="ORF">RDB_LOCUS96530</name>
</gene>
<dbReference type="AlphaFoldDB" id="A0A8H3AHL0"/>
<evidence type="ECO:0000256" key="6">
    <source>
        <dbReference type="ARBA" id="ARBA00023136"/>
    </source>
</evidence>
<evidence type="ECO:0000256" key="4">
    <source>
        <dbReference type="ARBA" id="ARBA00022729"/>
    </source>
</evidence>
<comment type="caution">
    <text evidence="8">The sequence shown here is derived from an EMBL/GenBank/DDBJ whole genome shotgun (WGS) entry which is preliminary data.</text>
</comment>
<keyword evidence="2 7" id="KW-0337">GPI-anchor biosynthesis</keyword>
<comment type="similarity">
    <text evidence="7">Belongs to the PGAP3 family.</text>
</comment>
<accession>A0A8H3AHL0</accession>
<evidence type="ECO:0000313" key="8">
    <source>
        <dbReference type="EMBL" id="CAE6426296.1"/>
    </source>
</evidence>
<feature type="transmembrane region" description="Helical" evidence="7">
    <location>
        <begin position="212"/>
        <end position="234"/>
    </location>
</feature>
<dbReference type="GO" id="GO:0006506">
    <property type="term" value="P:GPI anchor biosynthetic process"/>
    <property type="evidence" value="ECO:0007669"/>
    <property type="project" value="UniProtKB-KW"/>
</dbReference>
<feature type="transmembrane region" description="Helical" evidence="7">
    <location>
        <begin position="282"/>
        <end position="300"/>
    </location>
</feature>
<comment type="caution">
    <text evidence="7">Lacks conserved residue(s) required for the propagation of feature annotation.</text>
</comment>
<dbReference type="InterPro" id="IPR007217">
    <property type="entry name" value="Per1-like"/>
</dbReference>
<feature type="transmembrane region" description="Helical" evidence="7">
    <location>
        <begin position="180"/>
        <end position="200"/>
    </location>
</feature>
<dbReference type="Pfam" id="PF04080">
    <property type="entry name" value="Per1"/>
    <property type="match status" value="1"/>
</dbReference>
<sequence>MIPFRLLYSLLPFIVVISASSGDRSPPFQQCLSNCVSRACTGINGTSRAPGLPLVLRLTRWTCADDCKYQCMHILTDIALEEQSKAQKQGSYSDHSRVHQYYGKWPFWRLAGMQEPASVLFSVLNMAFHAAGMKKILKEVPKHFHMRTLYLVWSGLALNAWVWSSVFHTRDTPVTEMLDYFSAGLVILYSLFFTVVRLFHLHPLTPNSPSSATYRLWAISCGLMYLGHIGYLTLLPRFDYTYNMAANLVVGLIHNALWLLYPWGSIRLFPGRDKPYRPSFSLQPAVFVLLTTLATTLELFDFPPWYRIVDAHALWHLATVPIVPLWYEFLVKDASDQGWRPFKM</sequence>
<evidence type="ECO:0000256" key="5">
    <source>
        <dbReference type="ARBA" id="ARBA00022989"/>
    </source>
</evidence>
<organism evidence="8 9">
    <name type="scientific">Rhizoctonia solani</name>
    <dbReference type="NCBI Taxonomy" id="456999"/>
    <lineage>
        <taxon>Eukaryota</taxon>
        <taxon>Fungi</taxon>
        <taxon>Dikarya</taxon>
        <taxon>Basidiomycota</taxon>
        <taxon>Agaricomycotina</taxon>
        <taxon>Agaricomycetes</taxon>
        <taxon>Cantharellales</taxon>
        <taxon>Ceratobasidiaceae</taxon>
        <taxon>Rhizoctonia</taxon>
    </lineage>
</organism>
<keyword evidence="5 7" id="KW-1133">Transmembrane helix</keyword>
<dbReference type="PANTHER" id="PTHR13148">
    <property type="entry name" value="PER1-RELATED"/>
    <property type="match status" value="1"/>
</dbReference>
<feature type="transmembrane region" description="Helical" evidence="7">
    <location>
        <begin position="149"/>
        <end position="168"/>
    </location>
</feature>
<dbReference type="GO" id="GO:0005789">
    <property type="term" value="C:endoplasmic reticulum membrane"/>
    <property type="evidence" value="ECO:0007669"/>
    <property type="project" value="UniProtKB-SubCell"/>
</dbReference>
<dbReference type="EMBL" id="CAJMWS010000324">
    <property type="protein sequence ID" value="CAE6426296.1"/>
    <property type="molecule type" value="Genomic_DNA"/>
</dbReference>
<feature type="chain" id="PRO_5034988066" description="Post-GPI attachment to proteins factor 3" evidence="7">
    <location>
        <begin position="23"/>
        <end position="344"/>
    </location>
</feature>
<keyword evidence="6 7" id="KW-0472">Membrane</keyword>
<dbReference type="Proteomes" id="UP000663846">
    <property type="component" value="Unassembled WGS sequence"/>
</dbReference>
<evidence type="ECO:0000256" key="1">
    <source>
        <dbReference type="ARBA" id="ARBA00004127"/>
    </source>
</evidence>
<dbReference type="GO" id="GO:0016788">
    <property type="term" value="F:hydrolase activity, acting on ester bonds"/>
    <property type="evidence" value="ECO:0007669"/>
    <property type="project" value="TreeGrafter"/>
</dbReference>
<reference evidence="8" key="1">
    <citation type="submission" date="2021-01" db="EMBL/GenBank/DDBJ databases">
        <authorList>
            <person name="Kaushik A."/>
        </authorList>
    </citation>
    <scope>NUCLEOTIDE SEQUENCE</scope>
    <source>
        <strain evidence="8">AG1-1C</strain>
    </source>
</reference>
<proteinExistence type="inferred from homology"/>
<keyword evidence="3 7" id="KW-0812">Transmembrane</keyword>
<comment type="subcellular location">
    <subcellularLocation>
        <location evidence="1">Endomembrane system</location>
        <topology evidence="1">Multi-pass membrane protein</topology>
    </subcellularLocation>
    <subcellularLocation>
        <location evidence="7">Endoplasmic reticulum membrane</location>
        <topology evidence="7">Multi-pass membrane protein</topology>
    </subcellularLocation>
</comment>
<evidence type="ECO:0000256" key="7">
    <source>
        <dbReference type="RuleBase" id="RU365066"/>
    </source>
</evidence>
<name>A0A8H3AHL0_9AGAM</name>
<comment type="function">
    <text evidence="7">Involved in the lipid remodeling steps of GPI-anchor maturation.</text>
</comment>
<feature type="transmembrane region" description="Helical" evidence="7">
    <location>
        <begin position="312"/>
        <end position="330"/>
    </location>
</feature>
<feature type="transmembrane region" description="Helical" evidence="7">
    <location>
        <begin position="240"/>
        <end position="261"/>
    </location>
</feature>